<comment type="similarity">
    <text evidence="5">Belongs to the COX19 family.</text>
</comment>
<name>A0A9P6DVS2_9AGAM</name>
<dbReference type="GO" id="GO:0033617">
    <property type="term" value="P:mitochondrial respiratory chain complex IV assembly"/>
    <property type="evidence" value="ECO:0007669"/>
    <property type="project" value="TreeGrafter"/>
</dbReference>
<gene>
    <name evidence="7" type="ORF">BS47DRAFT_1298345</name>
</gene>
<dbReference type="OrthoDB" id="268594at2759"/>
<evidence type="ECO:0000256" key="1">
    <source>
        <dbReference type="ARBA" id="ARBA00004496"/>
    </source>
</evidence>
<dbReference type="PANTHER" id="PTHR21107:SF2">
    <property type="entry name" value="CYTOCHROME C OXIDASE ASSEMBLY PROTEIN COX19"/>
    <property type="match status" value="1"/>
</dbReference>
<comment type="subcellular location">
    <subcellularLocation>
        <location evidence="1">Cytoplasm</location>
    </subcellularLocation>
</comment>
<sequence length="104" mass="11480">MSFGRPPGLSNILVAPPERGSFPLDHEGKRGRLPSLYLKCLREHKNSNSQCRSLSKDYLECRMSRGLMERDDWKNLGLADVDSSRASAPTATSSSTSPPSTNRT</sequence>
<evidence type="ECO:0000313" key="7">
    <source>
        <dbReference type="EMBL" id="KAF9511975.1"/>
    </source>
</evidence>
<keyword evidence="3" id="KW-1015">Disulfide bond</keyword>
<dbReference type="GO" id="GO:0005758">
    <property type="term" value="C:mitochondrial intermembrane space"/>
    <property type="evidence" value="ECO:0007669"/>
    <property type="project" value="TreeGrafter"/>
</dbReference>
<evidence type="ECO:0000256" key="6">
    <source>
        <dbReference type="SAM" id="MobiDB-lite"/>
    </source>
</evidence>
<evidence type="ECO:0000256" key="2">
    <source>
        <dbReference type="ARBA" id="ARBA00022490"/>
    </source>
</evidence>
<protein>
    <recommendedName>
        <fullName evidence="9">CHCH domain-containing protein</fullName>
    </recommendedName>
</protein>
<feature type="region of interest" description="Disordered" evidence="6">
    <location>
        <begin position="80"/>
        <end position="104"/>
    </location>
</feature>
<comment type="caution">
    <text evidence="7">The sequence shown here is derived from an EMBL/GenBank/DDBJ whole genome shotgun (WGS) entry which is preliminary data.</text>
</comment>
<evidence type="ECO:0000313" key="8">
    <source>
        <dbReference type="Proteomes" id="UP000886523"/>
    </source>
</evidence>
<feature type="compositionally biased region" description="Low complexity" evidence="6">
    <location>
        <begin position="84"/>
        <end position="104"/>
    </location>
</feature>
<evidence type="ECO:0000256" key="5">
    <source>
        <dbReference type="ARBA" id="ARBA00038223"/>
    </source>
</evidence>
<reference evidence="7" key="1">
    <citation type="journal article" date="2020" name="Nat. Commun.">
        <title>Large-scale genome sequencing of mycorrhizal fungi provides insights into the early evolution of symbiotic traits.</title>
        <authorList>
            <person name="Miyauchi S."/>
            <person name="Kiss E."/>
            <person name="Kuo A."/>
            <person name="Drula E."/>
            <person name="Kohler A."/>
            <person name="Sanchez-Garcia M."/>
            <person name="Morin E."/>
            <person name="Andreopoulos B."/>
            <person name="Barry K.W."/>
            <person name="Bonito G."/>
            <person name="Buee M."/>
            <person name="Carver A."/>
            <person name="Chen C."/>
            <person name="Cichocki N."/>
            <person name="Clum A."/>
            <person name="Culley D."/>
            <person name="Crous P.W."/>
            <person name="Fauchery L."/>
            <person name="Girlanda M."/>
            <person name="Hayes R.D."/>
            <person name="Keri Z."/>
            <person name="LaButti K."/>
            <person name="Lipzen A."/>
            <person name="Lombard V."/>
            <person name="Magnuson J."/>
            <person name="Maillard F."/>
            <person name="Murat C."/>
            <person name="Nolan M."/>
            <person name="Ohm R.A."/>
            <person name="Pangilinan J."/>
            <person name="Pereira M.F."/>
            <person name="Perotto S."/>
            <person name="Peter M."/>
            <person name="Pfister S."/>
            <person name="Riley R."/>
            <person name="Sitrit Y."/>
            <person name="Stielow J.B."/>
            <person name="Szollosi G."/>
            <person name="Zifcakova L."/>
            <person name="Stursova M."/>
            <person name="Spatafora J.W."/>
            <person name="Tedersoo L."/>
            <person name="Vaario L.M."/>
            <person name="Yamada A."/>
            <person name="Yan M."/>
            <person name="Wang P."/>
            <person name="Xu J."/>
            <person name="Bruns T."/>
            <person name="Baldrian P."/>
            <person name="Vilgalys R."/>
            <person name="Dunand C."/>
            <person name="Henrissat B."/>
            <person name="Grigoriev I.V."/>
            <person name="Hibbett D."/>
            <person name="Nagy L.G."/>
            <person name="Martin F.M."/>
        </authorList>
    </citation>
    <scope>NUCLEOTIDE SEQUENCE</scope>
    <source>
        <strain evidence="7">UP504</strain>
    </source>
</reference>
<organism evidence="7 8">
    <name type="scientific">Hydnum rufescens UP504</name>
    <dbReference type="NCBI Taxonomy" id="1448309"/>
    <lineage>
        <taxon>Eukaryota</taxon>
        <taxon>Fungi</taxon>
        <taxon>Dikarya</taxon>
        <taxon>Basidiomycota</taxon>
        <taxon>Agaricomycotina</taxon>
        <taxon>Agaricomycetes</taxon>
        <taxon>Cantharellales</taxon>
        <taxon>Hydnaceae</taxon>
        <taxon>Hydnum</taxon>
    </lineage>
</organism>
<dbReference type="EMBL" id="MU128993">
    <property type="protein sequence ID" value="KAF9511975.1"/>
    <property type="molecule type" value="Genomic_DNA"/>
</dbReference>
<dbReference type="InterPro" id="IPR051383">
    <property type="entry name" value="COX19"/>
</dbReference>
<accession>A0A9P6DVS2</accession>
<dbReference type="PANTHER" id="PTHR21107">
    <property type="entry name" value="CYTOCHROME C OXIDASE ASSEMBLY PROTEIN COX19"/>
    <property type="match status" value="1"/>
</dbReference>
<evidence type="ECO:0000256" key="4">
    <source>
        <dbReference type="ARBA" id="ARBA00037279"/>
    </source>
</evidence>
<keyword evidence="2" id="KW-0963">Cytoplasm</keyword>
<evidence type="ECO:0008006" key="9">
    <source>
        <dbReference type="Google" id="ProtNLM"/>
    </source>
</evidence>
<evidence type="ECO:0000256" key="3">
    <source>
        <dbReference type="ARBA" id="ARBA00023157"/>
    </source>
</evidence>
<dbReference type="AlphaFoldDB" id="A0A9P6DVS2"/>
<proteinExistence type="inferred from homology"/>
<dbReference type="Proteomes" id="UP000886523">
    <property type="component" value="Unassembled WGS sequence"/>
</dbReference>
<keyword evidence="8" id="KW-1185">Reference proteome</keyword>
<feature type="region of interest" description="Disordered" evidence="6">
    <location>
        <begin position="1"/>
        <end position="28"/>
    </location>
</feature>
<comment type="function">
    <text evidence="4">Required for the assembly of mitochondrial cytochrome c oxidase.</text>
</comment>